<evidence type="ECO:0000313" key="3">
    <source>
        <dbReference type="Proteomes" id="UP001419268"/>
    </source>
</evidence>
<accession>A0AAP0KAK1</accession>
<dbReference type="InterPro" id="IPR036322">
    <property type="entry name" value="WD40_repeat_dom_sf"/>
</dbReference>
<dbReference type="InterPro" id="IPR051150">
    <property type="entry name" value="SWT21/TCAB1_mRNA_Telomere"/>
</dbReference>
<keyword evidence="3" id="KW-1185">Reference proteome</keyword>
<dbReference type="Gene3D" id="2.130.10.10">
    <property type="entry name" value="YVTN repeat-like/Quinoprotein amine dehydrogenase"/>
    <property type="match status" value="1"/>
</dbReference>
<reference evidence="2 3" key="1">
    <citation type="submission" date="2024-01" db="EMBL/GenBank/DDBJ databases">
        <title>Genome assemblies of Stephania.</title>
        <authorList>
            <person name="Yang L."/>
        </authorList>
    </citation>
    <scope>NUCLEOTIDE SEQUENCE [LARGE SCALE GENOMIC DNA]</scope>
    <source>
        <strain evidence="2">JXDWG</strain>
        <tissue evidence="2">Leaf</tissue>
    </source>
</reference>
<gene>
    <name evidence="2" type="ORF">Scep_007157</name>
</gene>
<dbReference type="AlphaFoldDB" id="A0AAP0KAK1"/>
<dbReference type="PANTHER" id="PTHR13211:SF0">
    <property type="entry name" value="TELOMERASE CAJAL BODY PROTEIN 1"/>
    <property type="match status" value="1"/>
</dbReference>
<name>A0AAP0KAK1_9MAGN</name>
<protein>
    <submittedName>
        <fullName evidence="2">Uncharacterized protein</fullName>
    </submittedName>
</protein>
<proteinExistence type="predicted"/>
<dbReference type="EMBL" id="JBBNAG010000003">
    <property type="protein sequence ID" value="KAK9148400.1"/>
    <property type="molecule type" value="Genomic_DNA"/>
</dbReference>
<feature type="compositionally biased region" description="Basic residues" evidence="1">
    <location>
        <begin position="74"/>
        <end position="88"/>
    </location>
</feature>
<dbReference type="InterPro" id="IPR015943">
    <property type="entry name" value="WD40/YVTN_repeat-like_dom_sf"/>
</dbReference>
<evidence type="ECO:0000256" key="1">
    <source>
        <dbReference type="SAM" id="MobiDB-lite"/>
    </source>
</evidence>
<dbReference type="Proteomes" id="UP001419268">
    <property type="component" value="Unassembled WGS sequence"/>
</dbReference>
<comment type="caution">
    <text evidence="2">The sequence shown here is derived from an EMBL/GenBank/DDBJ whole genome shotgun (WGS) entry which is preliminary data.</text>
</comment>
<dbReference type="PANTHER" id="PTHR13211">
    <property type="entry name" value="TELOMERASE CAJAL BODY PROTEIN 1"/>
    <property type="match status" value="1"/>
</dbReference>
<feature type="region of interest" description="Disordered" evidence="1">
    <location>
        <begin position="1"/>
        <end position="22"/>
    </location>
</feature>
<evidence type="ECO:0000313" key="2">
    <source>
        <dbReference type="EMBL" id="KAK9148400.1"/>
    </source>
</evidence>
<organism evidence="2 3">
    <name type="scientific">Stephania cephalantha</name>
    <dbReference type="NCBI Taxonomy" id="152367"/>
    <lineage>
        <taxon>Eukaryota</taxon>
        <taxon>Viridiplantae</taxon>
        <taxon>Streptophyta</taxon>
        <taxon>Embryophyta</taxon>
        <taxon>Tracheophyta</taxon>
        <taxon>Spermatophyta</taxon>
        <taxon>Magnoliopsida</taxon>
        <taxon>Ranunculales</taxon>
        <taxon>Menispermaceae</taxon>
        <taxon>Menispermoideae</taxon>
        <taxon>Cissampelideae</taxon>
        <taxon>Stephania</taxon>
    </lineage>
</organism>
<sequence>MCSPLRSPLSRSSRTFSPLSPLSTDVSHLSLSHRSLSPKSLSQTLNLCRRAIAAATRPLASLSPPPEIGASKALSRRRHTPHPKRRRTSQVTSNKPYSVSTVRIHSLMVVHSPSSICVRVEYTKWSCSKGLPDPFCFVPNGKGKCQQEEGYFVYDSGSKGDVWIQNVDGKLLLLIFPSTLEVSNLISASEEQYYKIRLGEDRLEKEKERSIALHSSNEEKLLGVFWKTMIGLQDKHLGYVTKYFKNNIFFREIFLGKAFQVAGKGVCIIFMYVILSFQTLDGAFNVFCNENVGNILSAKMLAAYCHDILKRGREELVIETVEKTLKKASISKARMENMKDVLTLAENMQIDFEDYLNLNPQKQSKQYLRLGHPSSSVFERCYKVVILFFINPELFFDYDWQSLFSDGYNKSIRVFDLHRPGRDFEQYSTIQGNKEGQSGIISTLAFCPAHSGMLAAGSYSQTTAIYREDNMELLYVQFSRDGNYLYTGSRRVGFVVSLFLTCVVSSLIDKLQRRRQELTQTTPDQPVDDEAVYYKVAGDCPRGCVYSLRSLWRKKRRYVDPDASTSQVLAQRGMGNFMILSNGSETELLYFVSDPLLIRDGSETEYNNSVSDPLLIKDGSETEYNNSVCDPLLIRDGSKTKYNNSVSDPLLIKDGLEMKYNNSVSDTLLIRNGSETKYNNSVSDPLLIREGLETEYNNSVSDPLLIIDGSEMKYNNSVSDPSLISNGS</sequence>
<dbReference type="SUPFAM" id="SSF50978">
    <property type="entry name" value="WD40 repeat-like"/>
    <property type="match status" value="1"/>
</dbReference>
<feature type="region of interest" description="Disordered" evidence="1">
    <location>
        <begin position="59"/>
        <end position="97"/>
    </location>
</feature>